<organism evidence="2 3">
    <name type="scientific">Caerostris extrusa</name>
    <name type="common">Bark spider</name>
    <name type="synonym">Caerostris bankana</name>
    <dbReference type="NCBI Taxonomy" id="172846"/>
    <lineage>
        <taxon>Eukaryota</taxon>
        <taxon>Metazoa</taxon>
        <taxon>Ecdysozoa</taxon>
        <taxon>Arthropoda</taxon>
        <taxon>Chelicerata</taxon>
        <taxon>Arachnida</taxon>
        <taxon>Araneae</taxon>
        <taxon>Araneomorphae</taxon>
        <taxon>Entelegynae</taxon>
        <taxon>Araneoidea</taxon>
        <taxon>Araneidae</taxon>
        <taxon>Caerostris</taxon>
    </lineage>
</organism>
<evidence type="ECO:0000256" key="1">
    <source>
        <dbReference type="SAM" id="MobiDB-lite"/>
    </source>
</evidence>
<feature type="region of interest" description="Disordered" evidence="1">
    <location>
        <begin position="19"/>
        <end position="89"/>
    </location>
</feature>
<evidence type="ECO:0000313" key="3">
    <source>
        <dbReference type="Proteomes" id="UP001054945"/>
    </source>
</evidence>
<dbReference type="EMBL" id="BPLR01010219">
    <property type="protein sequence ID" value="GIY37812.1"/>
    <property type="molecule type" value="Genomic_DNA"/>
</dbReference>
<name>A0AAV4SZF6_CAEEX</name>
<protein>
    <submittedName>
        <fullName evidence="2">Uncharacterized protein</fullName>
    </submittedName>
</protein>
<comment type="caution">
    <text evidence="2">The sequence shown here is derived from an EMBL/GenBank/DDBJ whole genome shotgun (WGS) entry which is preliminary data.</text>
</comment>
<proteinExistence type="predicted"/>
<keyword evidence="3" id="KW-1185">Reference proteome</keyword>
<reference evidence="2 3" key="1">
    <citation type="submission" date="2021-06" db="EMBL/GenBank/DDBJ databases">
        <title>Caerostris extrusa draft genome.</title>
        <authorList>
            <person name="Kono N."/>
            <person name="Arakawa K."/>
        </authorList>
    </citation>
    <scope>NUCLEOTIDE SEQUENCE [LARGE SCALE GENOMIC DNA]</scope>
</reference>
<feature type="compositionally biased region" description="Basic and acidic residues" evidence="1">
    <location>
        <begin position="59"/>
        <end position="89"/>
    </location>
</feature>
<dbReference type="Proteomes" id="UP001054945">
    <property type="component" value="Unassembled WGS sequence"/>
</dbReference>
<gene>
    <name evidence="2" type="ORF">CEXT_491361</name>
</gene>
<accession>A0AAV4SZF6</accession>
<dbReference type="AlphaFoldDB" id="A0AAV4SZF6"/>
<evidence type="ECO:0000313" key="2">
    <source>
        <dbReference type="EMBL" id="GIY37812.1"/>
    </source>
</evidence>
<feature type="compositionally biased region" description="Basic and acidic residues" evidence="1">
    <location>
        <begin position="21"/>
        <end position="41"/>
    </location>
</feature>
<sequence length="89" mass="10201">MRLINLPSHPTYSTLQKTYFRHHDTDPNINENHEGKGRDNDFGSSASRQEDAADADLSSAHEGRITQTRDESEEEAKRKGLEAYRLRMV</sequence>